<protein>
    <recommendedName>
        <fullName evidence="3">Diacylglycerol O-acyltransferase</fullName>
    </recommendedName>
</protein>
<evidence type="ECO:0008006" key="3">
    <source>
        <dbReference type="Google" id="ProtNLM"/>
    </source>
</evidence>
<dbReference type="RefSeq" id="WP_007726654.1">
    <property type="nucleotide sequence ID" value="NZ_CP029297.1"/>
</dbReference>
<comment type="caution">
    <text evidence="1">The sequence shown here is derived from an EMBL/GenBank/DDBJ whole genome shotgun (WGS) entry which is preliminary data.</text>
</comment>
<proteinExistence type="predicted"/>
<dbReference type="EMBL" id="JARDXE010000007">
    <property type="protein sequence ID" value="MDE8645812.1"/>
    <property type="molecule type" value="Genomic_DNA"/>
</dbReference>
<dbReference type="Proteomes" id="UP001217325">
    <property type="component" value="Unassembled WGS sequence"/>
</dbReference>
<evidence type="ECO:0000313" key="1">
    <source>
        <dbReference type="EMBL" id="MDE8645812.1"/>
    </source>
</evidence>
<evidence type="ECO:0000313" key="2">
    <source>
        <dbReference type="Proteomes" id="UP001217325"/>
    </source>
</evidence>
<accession>A0AAW6LDK0</accession>
<sequence>MEGVRAALRTIASAGPHARVGLIPSSRTRNWVFEPDSLQRGVHEIPAVHTQDLPATLAAAVRLADVSLPIAVTVCGRYLIVRLAHGVGDGQTTVNLTRALADPATRTGKVPQWCTALQPTRFPLTAASWNLYASSPGKLLRSVTAGRPKEVSSQPITAKWQPSHHVGFATSSPTALGDLAAWRKANAVPASLSSIFFASIVRALREEGIKVDNTVKVLFDARRYLPENHRTLSNFAAGLDLSFDDAGSPASVGDGISAAADSGRPLLNLAATSVKSRLGRITRRPVGDAVTSAPAHPRARIAYSDMSGAPQFKNFPLTGTPKESVYIATLLPESPEHIVIAVGRLGTLNNVSFSFHDNVFDAERIGSAFENACKNPLKFFREGIAE</sequence>
<organism evidence="1 2">
    <name type="scientific">Rhodococcus qingshengii</name>
    <dbReference type="NCBI Taxonomy" id="334542"/>
    <lineage>
        <taxon>Bacteria</taxon>
        <taxon>Bacillati</taxon>
        <taxon>Actinomycetota</taxon>
        <taxon>Actinomycetes</taxon>
        <taxon>Mycobacteriales</taxon>
        <taxon>Nocardiaceae</taxon>
        <taxon>Rhodococcus</taxon>
        <taxon>Rhodococcus erythropolis group</taxon>
    </lineage>
</organism>
<reference evidence="1" key="1">
    <citation type="submission" date="2023-02" db="EMBL/GenBank/DDBJ databases">
        <title>A novel hydrolase synthesized by Rhodococcus erythropolis HQ is responsible for the detoxification of Zearalenone.</title>
        <authorList>
            <person name="Hu J."/>
            <person name="Xu J."/>
        </authorList>
    </citation>
    <scope>NUCLEOTIDE SEQUENCE</scope>
    <source>
        <strain evidence="1">HQ</strain>
    </source>
</reference>
<gene>
    <name evidence="1" type="ORF">PXH69_12700</name>
</gene>
<dbReference type="AlphaFoldDB" id="A0AAW6LDK0"/>
<name>A0AAW6LDK0_RHOSG</name>